<feature type="compositionally biased region" description="Polar residues" evidence="1">
    <location>
        <begin position="356"/>
        <end position="382"/>
    </location>
</feature>
<evidence type="ECO:0000313" key="3">
    <source>
        <dbReference type="Proteomes" id="UP001433268"/>
    </source>
</evidence>
<comment type="caution">
    <text evidence="2">The sequence shown here is derived from an EMBL/GenBank/DDBJ whole genome shotgun (WGS) entry which is preliminary data.</text>
</comment>
<evidence type="ECO:0000313" key="2">
    <source>
        <dbReference type="EMBL" id="KAK8088743.1"/>
    </source>
</evidence>
<feature type="compositionally biased region" description="Basic and acidic residues" evidence="1">
    <location>
        <begin position="26"/>
        <end position="35"/>
    </location>
</feature>
<dbReference type="PANTHER" id="PTHR42051">
    <property type="entry name" value="MEIOTICALLY UP-REGULATED PROTEIN PB1A10.08"/>
    <property type="match status" value="1"/>
</dbReference>
<feature type="compositionally biased region" description="Polar residues" evidence="1">
    <location>
        <begin position="171"/>
        <end position="184"/>
    </location>
</feature>
<accession>A0ABR1X011</accession>
<protein>
    <submittedName>
        <fullName evidence="2">Uncharacterized protein</fullName>
    </submittedName>
</protein>
<dbReference type="Proteomes" id="UP001433268">
    <property type="component" value="Unassembled WGS sequence"/>
</dbReference>
<dbReference type="RefSeq" id="XP_066671637.1">
    <property type="nucleotide sequence ID" value="XM_066808019.1"/>
</dbReference>
<feature type="compositionally biased region" description="Polar residues" evidence="1">
    <location>
        <begin position="38"/>
        <end position="52"/>
    </location>
</feature>
<dbReference type="PANTHER" id="PTHR42051:SF1">
    <property type="entry name" value="MEIOTICALLY UP-REGULATED PROTEIN PB1A10.08"/>
    <property type="match status" value="1"/>
</dbReference>
<dbReference type="EMBL" id="JAQQWN010000004">
    <property type="protein sequence ID" value="KAK8088743.1"/>
    <property type="molecule type" value="Genomic_DNA"/>
</dbReference>
<gene>
    <name evidence="2" type="ORF">PG997_003704</name>
</gene>
<name>A0ABR1X011_9PEZI</name>
<proteinExistence type="predicted"/>
<feature type="compositionally biased region" description="Acidic residues" evidence="1">
    <location>
        <begin position="160"/>
        <end position="170"/>
    </location>
</feature>
<dbReference type="GeneID" id="92041079"/>
<feature type="region of interest" description="Disordered" evidence="1">
    <location>
        <begin position="347"/>
        <end position="416"/>
    </location>
</feature>
<feature type="region of interest" description="Disordered" evidence="1">
    <location>
        <begin position="1"/>
        <end position="244"/>
    </location>
</feature>
<sequence>MLRQQQKDISNQPSPQPSLSGYTTEKMTKRKEPDSRAASPSRNSPKSASTANAAARPMTPSSAVQIPVKSKMEAVNKHNMKTRYHDQSSRRSSSAGSRGRELRSPDAVPPSVAALLAGTNIPPPNRRGSMKQRQRKEARMTVDSIVPRSQSESVGRAAEPPDELGEEDASVSDSVFTSTLSSRPGSFESLPSLGDSMGTGTMPSFDSPVTPRSKRFRQPRRSLEPLPSPPGEEPDHPLSSKLTADVDQVEFRVFDPLPARSDKQQNTVFLPFKTALKSNLTASIRVLRSAAKSISQFTSSSIPPEDLLVRSLLTVDPTVPFTDEKRPPVLEDEPSEAMRRYLNPTSSARLEVRTGGATSTRSYTASIQMQTYKVQRSRNPSPAASRGAIPSPPESPKASTTSTMPPGPRQREIRENSDFIRIAVMEHLMRKRGKLDDQREGHARWLLPPRQLNSKVYEIGSDGVPVRWVSISQDSI</sequence>
<keyword evidence="3" id="KW-1185">Reference proteome</keyword>
<organism evidence="2 3">
    <name type="scientific">Apiospora hydei</name>
    <dbReference type="NCBI Taxonomy" id="1337664"/>
    <lineage>
        <taxon>Eukaryota</taxon>
        <taxon>Fungi</taxon>
        <taxon>Dikarya</taxon>
        <taxon>Ascomycota</taxon>
        <taxon>Pezizomycotina</taxon>
        <taxon>Sordariomycetes</taxon>
        <taxon>Xylariomycetidae</taxon>
        <taxon>Amphisphaeriales</taxon>
        <taxon>Apiosporaceae</taxon>
        <taxon>Apiospora</taxon>
    </lineage>
</organism>
<reference evidence="2 3" key="1">
    <citation type="submission" date="2023-01" db="EMBL/GenBank/DDBJ databases">
        <title>Analysis of 21 Apiospora genomes using comparative genomics revels a genus with tremendous synthesis potential of carbohydrate active enzymes and secondary metabolites.</title>
        <authorList>
            <person name="Sorensen T."/>
        </authorList>
    </citation>
    <scope>NUCLEOTIDE SEQUENCE [LARGE SCALE GENOMIC DNA]</scope>
    <source>
        <strain evidence="2 3">CBS 114990</strain>
    </source>
</reference>
<dbReference type="InterPro" id="IPR034443">
    <property type="entry name" value="PB1A10.08"/>
</dbReference>
<evidence type="ECO:0000256" key="1">
    <source>
        <dbReference type="SAM" id="MobiDB-lite"/>
    </source>
</evidence>
<feature type="compositionally biased region" description="Polar residues" evidence="1">
    <location>
        <begin position="7"/>
        <end position="25"/>
    </location>
</feature>